<dbReference type="Pfam" id="PF00294">
    <property type="entry name" value="PfkB"/>
    <property type="match status" value="1"/>
</dbReference>
<keyword evidence="8" id="KW-1185">Reference proteome</keyword>
<reference evidence="6" key="1">
    <citation type="submission" date="2016-10" db="EMBL/GenBank/DDBJ databases">
        <authorList>
            <person name="Varghese N."/>
            <person name="Submissions S."/>
        </authorList>
    </citation>
    <scope>NUCLEOTIDE SEQUENCE</scope>
    <source>
        <strain evidence="6">DSM 20639</strain>
    </source>
</reference>
<feature type="domain" description="Carbohydrate kinase PfkB" evidence="4">
    <location>
        <begin position="4"/>
        <end position="292"/>
    </location>
</feature>
<gene>
    <name evidence="7" type="primary">pfkB</name>
    <name evidence="7" type="ORF">NCTC10327_00412</name>
    <name evidence="5" type="ORF">R6G71_06410</name>
    <name evidence="6" type="ORF">SAMN05421878_1046</name>
</gene>
<dbReference type="SUPFAM" id="SSF53613">
    <property type="entry name" value="Ribokinase-like"/>
    <property type="match status" value="1"/>
</dbReference>
<evidence type="ECO:0000256" key="2">
    <source>
        <dbReference type="ARBA" id="ARBA00022679"/>
    </source>
</evidence>
<dbReference type="STRING" id="1657.ACU20_02135"/>
<keyword evidence="3 7" id="KW-0418">Kinase</keyword>
<protein>
    <submittedName>
        <fullName evidence="5">Carbohydrate kinase family protein</fullName>
    </submittedName>
    <submittedName>
        <fullName evidence="7">Ribokinase family protein</fullName>
    </submittedName>
    <submittedName>
        <fullName evidence="6">Sugar or nucleoside kinase, ribokinase family</fullName>
    </submittedName>
</protein>
<dbReference type="PATRIC" id="fig|1657.3.peg.285"/>
<name>A0A0K9EU41_9ACTO</name>
<dbReference type="Gene3D" id="3.40.1190.20">
    <property type="match status" value="1"/>
</dbReference>
<dbReference type="RefSeq" id="WP_049619118.1">
    <property type="nucleotide sequence ID" value="NZ_FNAU01000004.1"/>
</dbReference>
<dbReference type="EMBL" id="FNAU01000004">
    <property type="protein sequence ID" value="SDE21803.1"/>
    <property type="molecule type" value="Genomic_DNA"/>
</dbReference>
<dbReference type="EMBL" id="UYIO01000001">
    <property type="protein sequence ID" value="VDG75726.1"/>
    <property type="molecule type" value="Genomic_DNA"/>
</dbReference>
<reference evidence="8" key="2">
    <citation type="submission" date="2016-10" db="EMBL/GenBank/DDBJ databases">
        <authorList>
            <person name="Varghese N."/>
        </authorList>
    </citation>
    <scope>NUCLEOTIDE SEQUENCE [LARGE SCALE GENOMIC DNA]</scope>
    <source>
        <strain evidence="8">DSM 20639</strain>
    </source>
</reference>
<evidence type="ECO:0000256" key="1">
    <source>
        <dbReference type="ARBA" id="ARBA00010688"/>
    </source>
</evidence>
<dbReference type="InterPro" id="IPR052700">
    <property type="entry name" value="Carb_kinase_PfkB-like"/>
</dbReference>
<dbReference type="OrthoDB" id="7946249at2"/>
<reference evidence="7 9" key="3">
    <citation type="submission" date="2018-11" db="EMBL/GenBank/DDBJ databases">
        <authorList>
            <consortium name="Pathogen Informatics"/>
        </authorList>
    </citation>
    <scope>NUCLEOTIDE SEQUENCE [LARGE SCALE GENOMIC DNA]</scope>
    <source>
        <strain evidence="7 9">NCTC10327</strain>
    </source>
</reference>
<evidence type="ECO:0000313" key="7">
    <source>
        <dbReference type="EMBL" id="VDG75726.1"/>
    </source>
</evidence>
<dbReference type="GO" id="GO:0016301">
    <property type="term" value="F:kinase activity"/>
    <property type="evidence" value="ECO:0007669"/>
    <property type="project" value="UniProtKB-KW"/>
</dbReference>
<evidence type="ECO:0000313" key="9">
    <source>
        <dbReference type="Proteomes" id="UP000269974"/>
    </source>
</evidence>
<evidence type="ECO:0000313" key="5">
    <source>
        <dbReference type="EMBL" id="MDY5153675.1"/>
    </source>
</evidence>
<dbReference type="InterPro" id="IPR029056">
    <property type="entry name" value="Ribokinase-like"/>
</dbReference>
<dbReference type="Proteomes" id="UP001273799">
    <property type="component" value="Unassembled WGS sequence"/>
</dbReference>
<evidence type="ECO:0000259" key="4">
    <source>
        <dbReference type="Pfam" id="PF00294"/>
    </source>
</evidence>
<reference evidence="5" key="4">
    <citation type="submission" date="2023-10" db="EMBL/GenBank/DDBJ databases">
        <title>Whole Genome based description of the genera Actinobaculum and Actinotignum reveals a complex phylogenetic relationship within the species included in the genus Actinotignum.</title>
        <authorList>
            <person name="Jensen C.S."/>
            <person name="Dargis R."/>
            <person name="Kemp M."/>
            <person name="Christensen J.J."/>
        </authorList>
    </citation>
    <scope>NUCLEOTIDE SEQUENCE</scope>
    <source>
        <strain evidence="5">Actinobaculum_suis_CCUG19206T</strain>
    </source>
</reference>
<keyword evidence="2" id="KW-0808">Transferase</keyword>
<organism evidence="7 9">
    <name type="scientific">Actinobaculum suis</name>
    <dbReference type="NCBI Taxonomy" id="1657"/>
    <lineage>
        <taxon>Bacteria</taxon>
        <taxon>Bacillati</taxon>
        <taxon>Actinomycetota</taxon>
        <taxon>Actinomycetes</taxon>
        <taxon>Actinomycetales</taxon>
        <taxon>Actinomycetaceae</taxon>
        <taxon>Actinobaculum</taxon>
    </lineage>
</organism>
<comment type="similarity">
    <text evidence="1">Belongs to the carbohydrate kinase PfkB family.</text>
</comment>
<dbReference type="InterPro" id="IPR011611">
    <property type="entry name" value="PfkB_dom"/>
</dbReference>
<dbReference type="Proteomes" id="UP000182744">
    <property type="component" value="Unassembled WGS sequence"/>
</dbReference>
<evidence type="ECO:0000313" key="6">
    <source>
        <dbReference type="EMBL" id="SDE21803.1"/>
    </source>
</evidence>
<dbReference type="EMBL" id="JAWNFU010000003">
    <property type="protein sequence ID" value="MDY5153675.1"/>
    <property type="molecule type" value="Genomic_DNA"/>
</dbReference>
<evidence type="ECO:0000313" key="8">
    <source>
        <dbReference type="Proteomes" id="UP000182744"/>
    </source>
</evidence>
<sequence length="298" mass="32274">MLGVIGDIVQDIVIWLQEPVRPATDTRSEITMTRGGSAANVAAFAGSRYPTRFIGCVGDDLAGITLTRELESHGVEVKCQVADATGMIVVMINDHGERNMFPSRGASGQLQTIAPEWLDGIELLHITGYSLQGNPTADSVIAAAKQVKAQGKMLSFDVSSTGMIDFFGIDKFKELMRELRPDFVSANEDETKYMDLAHGDQPGEFLAELPETTLLARAGKNATKIFIEGKLHATVPVKPAKNPRDMTGAGDAFNAGFLASYLRHRDVIRATEDGHALARRVLYSPGATEPREDELADL</sequence>
<dbReference type="PANTHER" id="PTHR43320:SF3">
    <property type="entry name" value="CARBOHYDRATE KINASE PFKB DOMAIN-CONTAINING PROTEIN"/>
    <property type="match status" value="1"/>
</dbReference>
<dbReference type="AlphaFoldDB" id="A0A0K9EU41"/>
<dbReference type="Proteomes" id="UP000269974">
    <property type="component" value="Unassembled WGS sequence"/>
</dbReference>
<accession>A0A0K9EU41</accession>
<evidence type="ECO:0000256" key="3">
    <source>
        <dbReference type="ARBA" id="ARBA00022777"/>
    </source>
</evidence>
<proteinExistence type="inferred from homology"/>
<dbReference type="PANTHER" id="PTHR43320">
    <property type="entry name" value="SUGAR KINASE"/>
    <property type="match status" value="1"/>
</dbReference>